<keyword evidence="2" id="KW-0808">Transferase</keyword>
<dbReference type="InterPro" id="IPR016181">
    <property type="entry name" value="Acyl_CoA_acyltransferase"/>
</dbReference>
<dbReference type="InterPro" id="IPR000182">
    <property type="entry name" value="GNAT_dom"/>
</dbReference>
<evidence type="ECO:0000313" key="3">
    <source>
        <dbReference type="Proteomes" id="UP000541352"/>
    </source>
</evidence>
<reference evidence="2 3" key="1">
    <citation type="submission" date="2020-08" db="EMBL/GenBank/DDBJ databases">
        <title>Genomic Encyclopedia of Type Strains, Phase IV (KMG-IV): sequencing the most valuable type-strain genomes for metagenomic binning, comparative biology and taxonomic classification.</title>
        <authorList>
            <person name="Goeker M."/>
        </authorList>
    </citation>
    <scope>NUCLEOTIDE SEQUENCE [LARGE SCALE GENOMIC DNA]</scope>
    <source>
        <strain evidence="2 3">DSM 17976</strain>
    </source>
</reference>
<dbReference type="Proteomes" id="UP000541352">
    <property type="component" value="Unassembled WGS sequence"/>
</dbReference>
<accession>A0A7W5ZHN9</accession>
<dbReference type="InterPro" id="IPR052777">
    <property type="entry name" value="Acetyltransferase_Enz"/>
</dbReference>
<organism evidence="2 3">
    <name type="scientific">Runella defluvii</name>
    <dbReference type="NCBI Taxonomy" id="370973"/>
    <lineage>
        <taxon>Bacteria</taxon>
        <taxon>Pseudomonadati</taxon>
        <taxon>Bacteroidota</taxon>
        <taxon>Cytophagia</taxon>
        <taxon>Cytophagales</taxon>
        <taxon>Spirosomataceae</taxon>
        <taxon>Runella</taxon>
    </lineage>
</organism>
<dbReference type="AlphaFoldDB" id="A0A7W5ZHN9"/>
<keyword evidence="3" id="KW-1185">Reference proteome</keyword>
<dbReference type="RefSeq" id="WP_183970841.1">
    <property type="nucleotide sequence ID" value="NZ_JACIBY010000001.1"/>
</dbReference>
<comment type="caution">
    <text evidence="2">The sequence shown here is derived from an EMBL/GenBank/DDBJ whole genome shotgun (WGS) entry which is preliminary data.</text>
</comment>
<evidence type="ECO:0000259" key="1">
    <source>
        <dbReference type="PROSITE" id="PS51186"/>
    </source>
</evidence>
<proteinExistence type="predicted"/>
<sequence>MNIIVARTSEHYLEAVELFKEYATSLGIDLQFQKFDNELQLLPTMYGPPVGELWLLEEDDSFVGCAALRKLEEGICELKRMYIRPTYRGKRWGRELMDVALQTAQSLGYHTMRLDSLQRLEAAVKLYTSYGFQPISPYNFNPEADVVYFEKNLLS</sequence>
<gene>
    <name evidence="2" type="ORF">FHS57_000019</name>
</gene>
<dbReference type="PANTHER" id="PTHR43305:SF1">
    <property type="entry name" value="FAMILY N-ACETYLTRANSFERASE, PUTATIVE (AFU_ORTHOLOGUE AFUA_2G01380)-RELATED"/>
    <property type="match status" value="1"/>
</dbReference>
<dbReference type="GO" id="GO:0016747">
    <property type="term" value="F:acyltransferase activity, transferring groups other than amino-acyl groups"/>
    <property type="evidence" value="ECO:0007669"/>
    <property type="project" value="InterPro"/>
</dbReference>
<dbReference type="CDD" id="cd04301">
    <property type="entry name" value="NAT_SF"/>
    <property type="match status" value="1"/>
</dbReference>
<dbReference type="PANTHER" id="PTHR43305">
    <property type="entry name" value="FAMILY N-ACETYLTRANSFERASE, PUTATIVE (AFU_ORTHOLOGUE AFUA_2G01380)-RELATED"/>
    <property type="match status" value="1"/>
</dbReference>
<dbReference type="PROSITE" id="PS51186">
    <property type="entry name" value="GNAT"/>
    <property type="match status" value="1"/>
</dbReference>
<dbReference type="Pfam" id="PF00583">
    <property type="entry name" value="Acetyltransf_1"/>
    <property type="match status" value="1"/>
</dbReference>
<dbReference type="EMBL" id="JACIBY010000001">
    <property type="protein sequence ID" value="MBB3836037.1"/>
    <property type="molecule type" value="Genomic_DNA"/>
</dbReference>
<protein>
    <submittedName>
        <fullName evidence="2">GNAT superfamily N-acetyltransferase</fullName>
    </submittedName>
</protein>
<dbReference type="Gene3D" id="3.40.630.30">
    <property type="match status" value="1"/>
</dbReference>
<dbReference type="SUPFAM" id="SSF55729">
    <property type="entry name" value="Acyl-CoA N-acyltransferases (Nat)"/>
    <property type="match status" value="1"/>
</dbReference>
<name>A0A7W5ZHN9_9BACT</name>
<feature type="domain" description="N-acetyltransferase" evidence="1">
    <location>
        <begin position="1"/>
        <end position="154"/>
    </location>
</feature>
<evidence type="ECO:0000313" key="2">
    <source>
        <dbReference type="EMBL" id="MBB3836037.1"/>
    </source>
</evidence>